<dbReference type="PANTHER" id="PTHR24256">
    <property type="entry name" value="TRYPTASE-RELATED"/>
    <property type="match status" value="1"/>
</dbReference>
<accession>A0A653DAG3</accession>
<evidence type="ECO:0000256" key="2">
    <source>
        <dbReference type="ARBA" id="ARBA00024195"/>
    </source>
</evidence>
<evidence type="ECO:0000256" key="1">
    <source>
        <dbReference type="ARBA" id="ARBA00023157"/>
    </source>
</evidence>
<dbReference type="SUPFAM" id="SSF50494">
    <property type="entry name" value="Trypsin-like serine proteases"/>
    <property type="match status" value="1"/>
</dbReference>
<feature type="domain" description="Peptidase S1" evidence="3">
    <location>
        <begin position="79"/>
        <end position="327"/>
    </location>
</feature>
<dbReference type="PROSITE" id="PS50240">
    <property type="entry name" value="TRYPSIN_DOM"/>
    <property type="match status" value="1"/>
</dbReference>
<feature type="non-terminal residue" evidence="4">
    <location>
        <position position="1"/>
    </location>
</feature>
<dbReference type="InterPro" id="IPR043504">
    <property type="entry name" value="Peptidase_S1_PA_chymotrypsin"/>
</dbReference>
<comment type="similarity">
    <text evidence="2">Belongs to the peptidase S1 family. CLIP subfamily.</text>
</comment>
<keyword evidence="1" id="KW-1015">Disulfide bond</keyword>
<dbReference type="GO" id="GO:0006508">
    <property type="term" value="P:proteolysis"/>
    <property type="evidence" value="ECO:0007669"/>
    <property type="project" value="InterPro"/>
</dbReference>
<dbReference type="EMBL" id="CAACVG010010747">
    <property type="protein sequence ID" value="VEN56521.1"/>
    <property type="molecule type" value="Genomic_DNA"/>
</dbReference>
<dbReference type="InterPro" id="IPR001254">
    <property type="entry name" value="Trypsin_dom"/>
</dbReference>
<dbReference type="AlphaFoldDB" id="A0A653DAG3"/>
<dbReference type="InterPro" id="IPR001314">
    <property type="entry name" value="Peptidase_S1A"/>
</dbReference>
<dbReference type="Proteomes" id="UP000410492">
    <property type="component" value="Unassembled WGS sequence"/>
</dbReference>
<dbReference type="SMART" id="SM00020">
    <property type="entry name" value="Tryp_SPc"/>
    <property type="match status" value="1"/>
</dbReference>
<gene>
    <name evidence="4" type="ORF">CALMAC_LOCUS15401</name>
</gene>
<evidence type="ECO:0000313" key="4">
    <source>
        <dbReference type="EMBL" id="VEN56521.1"/>
    </source>
</evidence>
<dbReference type="Pfam" id="PF00089">
    <property type="entry name" value="Trypsin"/>
    <property type="match status" value="1"/>
</dbReference>
<name>A0A653DAG3_CALMS</name>
<dbReference type="GO" id="GO:0004252">
    <property type="term" value="F:serine-type endopeptidase activity"/>
    <property type="evidence" value="ECO:0007669"/>
    <property type="project" value="InterPro"/>
</dbReference>
<dbReference type="InterPro" id="IPR009003">
    <property type="entry name" value="Peptidase_S1_PA"/>
</dbReference>
<organism evidence="4 5">
    <name type="scientific">Callosobruchus maculatus</name>
    <name type="common">Southern cowpea weevil</name>
    <name type="synonym">Pulse bruchid</name>
    <dbReference type="NCBI Taxonomy" id="64391"/>
    <lineage>
        <taxon>Eukaryota</taxon>
        <taxon>Metazoa</taxon>
        <taxon>Ecdysozoa</taxon>
        <taxon>Arthropoda</taxon>
        <taxon>Hexapoda</taxon>
        <taxon>Insecta</taxon>
        <taxon>Pterygota</taxon>
        <taxon>Neoptera</taxon>
        <taxon>Endopterygota</taxon>
        <taxon>Coleoptera</taxon>
        <taxon>Polyphaga</taxon>
        <taxon>Cucujiformia</taxon>
        <taxon>Chrysomeloidea</taxon>
        <taxon>Chrysomelidae</taxon>
        <taxon>Bruchinae</taxon>
        <taxon>Bruchini</taxon>
        <taxon>Callosobruchus</taxon>
    </lineage>
</organism>
<evidence type="ECO:0000259" key="3">
    <source>
        <dbReference type="PROSITE" id="PS50240"/>
    </source>
</evidence>
<dbReference type="Gene3D" id="2.40.10.10">
    <property type="entry name" value="Trypsin-like serine proteases"/>
    <property type="match status" value="1"/>
</dbReference>
<reference evidence="4 5" key="1">
    <citation type="submission" date="2019-01" db="EMBL/GenBank/DDBJ databases">
        <authorList>
            <person name="Sayadi A."/>
        </authorList>
    </citation>
    <scope>NUCLEOTIDE SEQUENCE [LARGE SCALE GENOMIC DNA]</scope>
</reference>
<proteinExistence type="inferred from homology"/>
<keyword evidence="5" id="KW-1185">Reference proteome</keyword>
<dbReference type="InterPro" id="IPR051487">
    <property type="entry name" value="Ser/Thr_Proteases_Immune/Dev"/>
</dbReference>
<protein>
    <recommendedName>
        <fullName evidence="3">Peptidase S1 domain-containing protein</fullName>
    </recommendedName>
</protein>
<evidence type="ECO:0000313" key="5">
    <source>
        <dbReference type="Proteomes" id="UP000410492"/>
    </source>
</evidence>
<sequence length="330" mass="34267">DHTFGQSVSGVTPTGQTYLCLTTGTTCPTSGSTGGNTIDPRIVTPAGGTGTNTSCPAGTFPCYGRAVPCGTRFATVTNTADGLAQFGAYPWQAYLRNTTNTFAGSGVLLDAFHVLTAAHKVYRNQANPQAITVLMGVWNPSNLVNVQSSTVSRITIPSNFNASLLTNDIAILTLTQPIVLGLYSNINTICLPAAGSSSTSYVGQRCVVSGWGQTAFTTFDAPTNPQKQVTVTVVPYATCRQSFSQANLLGTNVDRYLDPNGEICAGGESMKDACTQDGGSPLVCPGATGTFSLAGLVIWGKNCGMPGVYGVYVSVPFYLSFIQSNLAATG</sequence>
<dbReference type="CDD" id="cd00190">
    <property type="entry name" value="Tryp_SPc"/>
    <property type="match status" value="1"/>
</dbReference>
<dbReference type="OrthoDB" id="6656697at2759"/>
<dbReference type="PRINTS" id="PR00722">
    <property type="entry name" value="CHYMOTRYPSIN"/>
</dbReference>